<evidence type="ECO:0000256" key="7">
    <source>
        <dbReference type="SAM" id="Phobius"/>
    </source>
</evidence>
<accession>A0ABU0A075</accession>
<evidence type="ECO:0000256" key="3">
    <source>
        <dbReference type="ARBA" id="ARBA00022475"/>
    </source>
</evidence>
<gene>
    <name evidence="8" type="ORF">J2S74_004315</name>
</gene>
<dbReference type="InterPro" id="IPR052518">
    <property type="entry name" value="CHR_Transporter"/>
</dbReference>
<organism evidence="8 9">
    <name type="scientific">Evansella vedderi</name>
    <dbReference type="NCBI Taxonomy" id="38282"/>
    <lineage>
        <taxon>Bacteria</taxon>
        <taxon>Bacillati</taxon>
        <taxon>Bacillota</taxon>
        <taxon>Bacilli</taxon>
        <taxon>Bacillales</taxon>
        <taxon>Bacillaceae</taxon>
        <taxon>Evansella</taxon>
    </lineage>
</organism>
<dbReference type="RefSeq" id="WP_307329725.1">
    <property type="nucleotide sequence ID" value="NZ_JAUSUG010000020.1"/>
</dbReference>
<feature type="transmembrane region" description="Helical" evidence="7">
    <location>
        <begin position="113"/>
        <end position="130"/>
    </location>
</feature>
<keyword evidence="5 7" id="KW-1133">Transmembrane helix</keyword>
<evidence type="ECO:0000256" key="1">
    <source>
        <dbReference type="ARBA" id="ARBA00004651"/>
    </source>
</evidence>
<feature type="transmembrane region" description="Helical" evidence="7">
    <location>
        <begin position="77"/>
        <end position="101"/>
    </location>
</feature>
<evidence type="ECO:0000256" key="2">
    <source>
        <dbReference type="ARBA" id="ARBA00005262"/>
    </source>
</evidence>
<reference evidence="8 9" key="1">
    <citation type="submission" date="2023-07" db="EMBL/GenBank/DDBJ databases">
        <title>Genomic Encyclopedia of Type Strains, Phase IV (KMG-IV): sequencing the most valuable type-strain genomes for metagenomic binning, comparative biology and taxonomic classification.</title>
        <authorList>
            <person name="Goeker M."/>
        </authorList>
    </citation>
    <scope>NUCLEOTIDE SEQUENCE [LARGE SCALE GENOMIC DNA]</scope>
    <source>
        <strain evidence="8 9">DSM 9768</strain>
    </source>
</reference>
<comment type="subcellular location">
    <subcellularLocation>
        <location evidence="1">Cell membrane</location>
        <topology evidence="1">Multi-pass membrane protein</topology>
    </subcellularLocation>
</comment>
<comment type="caution">
    <text evidence="8">The sequence shown here is derived from an EMBL/GenBank/DDBJ whole genome shotgun (WGS) entry which is preliminary data.</text>
</comment>
<keyword evidence="6 7" id="KW-0472">Membrane</keyword>
<comment type="similarity">
    <text evidence="2">Belongs to the chromate ion transporter (CHR) (TC 2.A.51) family.</text>
</comment>
<keyword evidence="4 7" id="KW-0812">Transmembrane</keyword>
<keyword evidence="9" id="KW-1185">Reference proteome</keyword>
<dbReference type="Proteomes" id="UP001230005">
    <property type="component" value="Unassembled WGS sequence"/>
</dbReference>
<proteinExistence type="inferred from homology"/>
<dbReference type="EMBL" id="JAUSUG010000020">
    <property type="protein sequence ID" value="MDQ0256893.1"/>
    <property type="molecule type" value="Genomic_DNA"/>
</dbReference>
<dbReference type="PANTHER" id="PTHR43663:SF1">
    <property type="entry name" value="CHROMATE TRANSPORTER"/>
    <property type="match status" value="1"/>
</dbReference>
<evidence type="ECO:0000256" key="5">
    <source>
        <dbReference type="ARBA" id="ARBA00022989"/>
    </source>
</evidence>
<name>A0ABU0A075_9BACI</name>
<feature type="transmembrane region" description="Helical" evidence="7">
    <location>
        <begin position="142"/>
        <end position="173"/>
    </location>
</feature>
<evidence type="ECO:0000313" key="8">
    <source>
        <dbReference type="EMBL" id="MDQ0256893.1"/>
    </source>
</evidence>
<protein>
    <submittedName>
        <fullName evidence="8">Chromate transporter</fullName>
    </submittedName>
</protein>
<keyword evidence="3" id="KW-1003">Cell membrane</keyword>
<sequence>MKHGEIFMAFLRVGLLGYGGGPASIPLVHKEAVEKYKWMTSEEFADILAIGNTLPGPIATKMAGYIGYRVSGTLGMINAIIASVIPTVILMIILLTSLASFREYPWVQGMTHGVIPVVAVMMGVITWSFIDSSKKGLGWLKVVILLILSIVLIQLLGIHPAIVIGALILFVLVKRPAKENQEKKEGDAP</sequence>
<evidence type="ECO:0000256" key="6">
    <source>
        <dbReference type="ARBA" id="ARBA00023136"/>
    </source>
</evidence>
<dbReference type="InterPro" id="IPR003370">
    <property type="entry name" value="Chromate_transpt"/>
</dbReference>
<dbReference type="PANTHER" id="PTHR43663">
    <property type="entry name" value="CHROMATE TRANSPORT PROTEIN-RELATED"/>
    <property type="match status" value="1"/>
</dbReference>
<dbReference type="Pfam" id="PF02417">
    <property type="entry name" value="Chromate_transp"/>
    <property type="match status" value="1"/>
</dbReference>
<evidence type="ECO:0000256" key="4">
    <source>
        <dbReference type="ARBA" id="ARBA00022692"/>
    </source>
</evidence>
<evidence type="ECO:0000313" key="9">
    <source>
        <dbReference type="Proteomes" id="UP001230005"/>
    </source>
</evidence>